<keyword evidence="1" id="KW-0732">Signal</keyword>
<reference evidence="2 3" key="1">
    <citation type="journal article" date="2023" name="BMC Biotechnol.">
        <title>Vitis rotundifolia cv Carlos genome sequencing.</title>
        <authorList>
            <person name="Huff M."/>
            <person name="Hulse-Kemp A."/>
            <person name="Scheffler B."/>
            <person name="Youngblood R."/>
            <person name="Simpson S."/>
            <person name="Babiker E."/>
            <person name="Staton M."/>
        </authorList>
    </citation>
    <scope>NUCLEOTIDE SEQUENCE [LARGE SCALE GENOMIC DNA]</scope>
    <source>
        <tissue evidence="2">Leaf</tissue>
    </source>
</reference>
<dbReference type="AlphaFoldDB" id="A0AA39D8T2"/>
<evidence type="ECO:0000313" key="2">
    <source>
        <dbReference type="EMBL" id="KAJ9675221.1"/>
    </source>
</evidence>
<comment type="caution">
    <text evidence="2">The sequence shown here is derived from an EMBL/GenBank/DDBJ whole genome shotgun (WGS) entry which is preliminary data.</text>
</comment>
<accession>A0AA39D8T2</accession>
<evidence type="ECO:0000313" key="3">
    <source>
        <dbReference type="Proteomes" id="UP001168098"/>
    </source>
</evidence>
<dbReference type="Proteomes" id="UP001168098">
    <property type="component" value="Unassembled WGS sequence"/>
</dbReference>
<sequence>MGRGGRGPSVASLIATPLMFTVSLSLPSETTARFYHYSSPPPYHFRPHHPPYKYKSPLPPRPVYKYKSLPQPPPVYSPPHHPPYKYKSPPPLLGIQFNSLHPPPPVYSPPHHPPYKYKILHPHLLRSTPHHTTSHWLFNIRDAQKTRYFSPVYLYSNTGYYVKHEMLYLPMDDK</sequence>
<feature type="signal peptide" evidence="1">
    <location>
        <begin position="1"/>
        <end position="32"/>
    </location>
</feature>
<gene>
    <name evidence="2" type="ORF">PVL29_024248</name>
</gene>
<feature type="chain" id="PRO_5041372669" description="Extensin" evidence="1">
    <location>
        <begin position="33"/>
        <end position="174"/>
    </location>
</feature>
<proteinExistence type="predicted"/>
<keyword evidence="3" id="KW-1185">Reference proteome</keyword>
<evidence type="ECO:0008006" key="4">
    <source>
        <dbReference type="Google" id="ProtNLM"/>
    </source>
</evidence>
<dbReference type="EMBL" id="JARBHA010000018">
    <property type="protein sequence ID" value="KAJ9675221.1"/>
    <property type="molecule type" value="Genomic_DNA"/>
</dbReference>
<protein>
    <recommendedName>
        <fullName evidence="4">Extensin</fullName>
    </recommendedName>
</protein>
<organism evidence="2 3">
    <name type="scientific">Vitis rotundifolia</name>
    <name type="common">Muscadine grape</name>
    <dbReference type="NCBI Taxonomy" id="103349"/>
    <lineage>
        <taxon>Eukaryota</taxon>
        <taxon>Viridiplantae</taxon>
        <taxon>Streptophyta</taxon>
        <taxon>Embryophyta</taxon>
        <taxon>Tracheophyta</taxon>
        <taxon>Spermatophyta</taxon>
        <taxon>Magnoliopsida</taxon>
        <taxon>eudicotyledons</taxon>
        <taxon>Gunneridae</taxon>
        <taxon>Pentapetalae</taxon>
        <taxon>rosids</taxon>
        <taxon>Vitales</taxon>
        <taxon>Vitaceae</taxon>
        <taxon>Viteae</taxon>
        <taxon>Vitis</taxon>
    </lineage>
</organism>
<evidence type="ECO:0000256" key="1">
    <source>
        <dbReference type="SAM" id="SignalP"/>
    </source>
</evidence>
<name>A0AA39D8T2_VITRO</name>